<feature type="compositionally biased region" description="Polar residues" evidence="1">
    <location>
        <begin position="75"/>
        <end position="85"/>
    </location>
</feature>
<feature type="compositionally biased region" description="Basic residues" evidence="1">
    <location>
        <begin position="50"/>
        <end position="60"/>
    </location>
</feature>
<feature type="compositionally biased region" description="Basic and acidic residues" evidence="1">
    <location>
        <begin position="20"/>
        <end position="37"/>
    </location>
</feature>
<accession>A0A7S4JRH8</accession>
<sequence>MAHRQQLLGLWKKSKACAARRGESRERRGSSSRREGNDAQANRSADARYRRPGGRSKRPGQHAPRQLCKLRQCMHETTNAISPSSLAKKKYRPRCDSSSSSSKKR</sequence>
<evidence type="ECO:0000313" key="2">
    <source>
        <dbReference type="EMBL" id="CAE2271955.1"/>
    </source>
</evidence>
<dbReference type="AlphaFoldDB" id="A0A7S4JRH8"/>
<reference evidence="2" key="1">
    <citation type="submission" date="2021-01" db="EMBL/GenBank/DDBJ databases">
        <authorList>
            <person name="Corre E."/>
            <person name="Pelletier E."/>
            <person name="Niang G."/>
            <person name="Scheremetjew M."/>
            <person name="Finn R."/>
            <person name="Kale V."/>
            <person name="Holt S."/>
            <person name="Cochrane G."/>
            <person name="Meng A."/>
            <person name="Brown T."/>
            <person name="Cohen L."/>
        </authorList>
    </citation>
    <scope>NUCLEOTIDE SEQUENCE</scope>
    <source>
        <strain evidence="2">Isolate 1302-5</strain>
    </source>
</reference>
<proteinExistence type="predicted"/>
<protein>
    <submittedName>
        <fullName evidence="2">Uncharacterized protein</fullName>
    </submittedName>
</protein>
<evidence type="ECO:0000256" key="1">
    <source>
        <dbReference type="SAM" id="MobiDB-lite"/>
    </source>
</evidence>
<dbReference type="EMBL" id="HBKQ01047168">
    <property type="protein sequence ID" value="CAE2271955.1"/>
    <property type="molecule type" value="Transcribed_RNA"/>
</dbReference>
<name>A0A7S4JRH8_9STRA</name>
<feature type="region of interest" description="Disordered" evidence="1">
    <location>
        <begin position="1"/>
        <end position="105"/>
    </location>
</feature>
<organism evidence="2">
    <name type="scientific">Odontella aurita</name>
    <dbReference type="NCBI Taxonomy" id="265563"/>
    <lineage>
        <taxon>Eukaryota</taxon>
        <taxon>Sar</taxon>
        <taxon>Stramenopiles</taxon>
        <taxon>Ochrophyta</taxon>
        <taxon>Bacillariophyta</taxon>
        <taxon>Mediophyceae</taxon>
        <taxon>Biddulphiophycidae</taxon>
        <taxon>Eupodiscales</taxon>
        <taxon>Odontellaceae</taxon>
        <taxon>Odontella</taxon>
    </lineage>
</organism>
<gene>
    <name evidence="2" type="ORF">OAUR00152_LOCUS32560</name>
</gene>